<evidence type="ECO:0000313" key="2">
    <source>
        <dbReference type="EMBL" id="TYG51132.1"/>
    </source>
</evidence>
<accession>A0A5D2B667</accession>
<proteinExistence type="predicted"/>
<feature type="domain" description="Integrase catalytic" evidence="1">
    <location>
        <begin position="1"/>
        <end position="151"/>
    </location>
</feature>
<dbReference type="Proteomes" id="UP000323506">
    <property type="component" value="Chromosome D10"/>
</dbReference>
<evidence type="ECO:0000313" key="3">
    <source>
        <dbReference type="Proteomes" id="UP000323506"/>
    </source>
</evidence>
<keyword evidence="3" id="KW-1185">Reference proteome</keyword>
<name>A0A5D2B667_GOSDA</name>
<gene>
    <name evidence="2" type="ORF">ES288_D10G232600v1</name>
</gene>
<dbReference type="PANTHER" id="PTHR45835">
    <property type="entry name" value="YALI0A06105P"/>
    <property type="match status" value="1"/>
</dbReference>
<protein>
    <recommendedName>
        <fullName evidence="1">Integrase catalytic domain-containing protein</fullName>
    </recommendedName>
</protein>
<dbReference type="GO" id="GO:0015074">
    <property type="term" value="P:DNA integration"/>
    <property type="evidence" value="ECO:0007669"/>
    <property type="project" value="InterPro"/>
</dbReference>
<dbReference type="EMBL" id="CM017710">
    <property type="protein sequence ID" value="TYG51132.1"/>
    <property type="molecule type" value="Genomic_DNA"/>
</dbReference>
<dbReference type="Gene3D" id="3.30.420.10">
    <property type="entry name" value="Ribonuclease H-like superfamily/Ribonuclease H"/>
    <property type="match status" value="1"/>
</dbReference>
<dbReference type="InterPro" id="IPR001584">
    <property type="entry name" value="Integrase_cat-core"/>
</dbReference>
<dbReference type="InterPro" id="IPR056924">
    <property type="entry name" value="SH3_Tf2-1"/>
</dbReference>
<reference evidence="2 3" key="1">
    <citation type="submission" date="2019-06" db="EMBL/GenBank/DDBJ databases">
        <title>WGS assembly of Gossypium darwinii.</title>
        <authorList>
            <person name="Chen Z.J."/>
            <person name="Sreedasyam A."/>
            <person name="Ando A."/>
            <person name="Song Q."/>
            <person name="De L."/>
            <person name="Hulse-Kemp A."/>
            <person name="Ding M."/>
            <person name="Ye W."/>
            <person name="Kirkbride R."/>
            <person name="Jenkins J."/>
            <person name="Plott C."/>
            <person name="Lovell J."/>
            <person name="Lin Y.-M."/>
            <person name="Vaughn R."/>
            <person name="Liu B."/>
            <person name="Li W."/>
            <person name="Simpson S."/>
            <person name="Scheffler B."/>
            <person name="Saski C."/>
            <person name="Grover C."/>
            <person name="Hu G."/>
            <person name="Conover J."/>
            <person name="Carlson J."/>
            <person name="Shu S."/>
            <person name="Boston L."/>
            <person name="Williams M."/>
            <person name="Peterson D."/>
            <person name="Mcgee K."/>
            <person name="Jones D."/>
            <person name="Wendel J."/>
            <person name="Stelly D."/>
            <person name="Grimwood J."/>
            <person name="Schmutz J."/>
        </authorList>
    </citation>
    <scope>NUCLEOTIDE SEQUENCE [LARGE SCALE GENOMIC DNA]</scope>
    <source>
        <strain evidence="2">1808015.09</strain>
    </source>
</reference>
<dbReference type="SUPFAM" id="SSF53098">
    <property type="entry name" value="Ribonuclease H-like"/>
    <property type="match status" value="1"/>
</dbReference>
<dbReference type="PANTHER" id="PTHR45835:SF99">
    <property type="entry name" value="CHROMO DOMAIN-CONTAINING PROTEIN-RELATED"/>
    <property type="match status" value="1"/>
</dbReference>
<organism evidence="2 3">
    <name type="scientific">Gossypium darwinii</name>
    <name type="common">Darwin's cotton</name>
    <name type="synonym">Gossypium barbadense var. darwinii</name>
    <dbReference type="NCBI Taxonomy" id="34276"/>
    <lineage>
        <taxon>Eukaryota</taxon>
        <taxon>Viridiplantae</taxon>
        <taxon>Streptophyta</taxon>
        <taxon>Embryophyta</taxon>
        <taxon>Tracheophyta</taxon>
        <taxon>Spermatophyta</taxon>
        <taxon>Magnoliopsida</taxon>
        <taxon>eudicotyledons</taxon>
        <taxon>Gunneridae</taxon>
        <taxon>Pentapetalae</taxon>
        <taxon>rosids</taxon>
        <taxon>malvids</taxon>
        <taxon>Malvales</taxon>
        <taxon>Malvaceae</taxon>
        <taxon>Malvoideae</taxon>
        <taxon>Gossypium</taxon>
    </lineage>
</organism>
<dbReference type="GO" id="GO:0003676">
    <property type="term" value="F:nucleic acid binding"/>
    <property type="evidence" value="ECO:0007669"/>
    <property type="project" value="InterPro"/>
</dbReference>
<dbReference type="InterPro" id="IPR012337">
    <property type="entry name" value="RNaseH-like_sf"/>
</dbReference>
<dbReference type="PROSITE" id="PS50994">
    <property type="entry name" value="INTEGRASE"/>
    <property type="match status" value="1"/>
</dbReference>
<sequence length="237" mass="27833">MDFVFELPVTLKKKDLIWVIVDRLTKSAHFIPVRTDFSLEKLAKLYISEIVRLHVVPTSIISYRDPRFNSRFWSKLQEALGTKLNFSTAFHPQTDGQSERVIQILEDMLRCCILEFVGSWEKYLSLVEFAYNYSYQSSIKMAPFEALYGRKCKTPLYCSELSEPNPYEIIERIDPVAYRLALPPKLEKIHNVFHVSMLRRYRSDPSHVIPHSEIKLQPDMTYSEEPIKILAREVKEL</sequence>
<evidence type="ECO:0000259" key="1">
    <source>
        <dbReference type="PROSITE" id="PS50994"/>
    </source>
</evidence>
<dbReference type="InterPro" id="IPR036397">
    <property type="entry name" value="RNaseH_sf"/>
</dbReference>
<dbReference type="AlphaFoldDB" id="A0A5D2B667"/>
<dbReference type="Pfam" id="PF24626">
    <property type="entry name" value="SH3_Tf2-1"/>
    <property type="match status" value="1"/>
</dbReference>